<dbReference type="PANTHER" id="PTHR35333">
    <property type="entry name" value="BETA-LACTAMASE"/>
    <property type="match status" value="1"/>
</dbReference>
<dbReference type="GO" id="GO:0008800">
    <property type="term" value="F:beta-lactamase activity"/>
    <property type="evidence" value="ECO:0007669"/>
    <property type="project" value="UniProtKB-UniRule"/>
</dbReference>
<protein>
    <recommendedName>
        <fullName evidence="2 5">Beta-lactamase</fullName>
        <ecNumber evidence="2 5">3.5.2.6</ecNumber>
    </recommendedName>
</protein>
<dbReference type="GO" id="GO:0046677">
    <property type="term" value="P:response to antibiotic"/>
    <property type="evidence" value="ECO:0007669"/>
    <property type="project" value="UniProtKB-UniRule"/>
</dbReference>
<dbReference type="GO" id="GO:0030655">
    <property type="term" value="P:beta-lactam antibiotic catabolic process"/>
    <property type="evidence" value="ECO:0007669"/>
    <property type="project" value="InterPro"/>
</dbReference>
<comment type="catalytic activity">
    <reaction evidence="5">
        <text>a beta-lactam + H2O = a substituted beta-amino acid</text>
        <dbReference type="Rhea" id="RHEA:20401"/>
        <dbReference type="ChEBI" id="CHEBI:15377"/>
        <dbReference type="ChEBI" id="CHEBI:35627"/>
        <dbReference type="ChEBI" id="CHEBI:140347"/>
        <dbReference type="EC" id="3.5.2.6"/>
    </reaction>
</comment>
<name>A0A2P2GPS3_STREW</name>
<dbReference type="AlphaFoldDB" id="A0A2P2GPS3"/>
<keyword evidence="10" id="KW-1185">Reference proteome</keyword>
<keyword evidence="3 5" id="KW-0378">Hydrolase</keyword>
<evidence type="ECO:0000256" key="4">
    <source>
        <dbReference type="ARBA" id="ARBA00023251"/>
    </source>
</evidence>
<gene>
    <name evidence="9" type="ORF">VO63_12375</name>
</gene>
<dbReference type="RefSeq" id="WP_046907771.1">
    <property type="nucleotide sequence ID" value="NZ_BAAAXG010000029.1"/>
</dbReference>
<evidence type="ECO:0000256" key="1">
    <source>
        <dbReference type="ARBA" id="ARBA00009009"/>
    </source>
</evidence>
<feature type="domain" description="Beta-lactamase class A catalytic" evidence="8">
    <location>
        <begin position="70"/>
        <end position="285"/>
    </location>
</feature>
<evidence type="ECO:0000256" key="7">
    <source>
        <dbReference type="SAM" id="SignalP"/>
    </source>
</evidence>
<dbReference type="PRINTS" id="PR00118">
    <property type="entry name" value="BLACTAMASEA"/>
</dbReference>
<dbReference type="SUPFAM" id="SSF56601">
    <property type="entry name" value="beta-lactamase/transpeptidase-like"/>
    <property type="match status" value="1"/>
</dbReference>
<dbReference type="PANTHER" id="PTHR35333:SF3">
    <property type="entry name" value="BETA-LACTAMASE-TYPE TRANSPEPTIDASE FOLD CONTAINING PROTEIN"/>
    <property type="match status" value="1"/>
</dbReference>
<dbReference type="InterPro" id="IPR000871">
    <property type="entry name" value="Beta-lactam_class-A"/>
</dbReference>
<dbReference type="Pfam" id="PF13354">
    <property type="entry name" value="Beta-lactamase2"/>
    <property type="match status" value="1"/>
</dbReference>
<evidence type="ECO:0000313" key="10">
    <source>
        <dbReference type="Proteomes" id="UP000265325"/>
    </source>
</evidence>
<dbReference type="OrthoDB" id="9784149at2"/>
<evidence type="ECO:0000259" key="8">
    <source>
        <dbReference type="Pfam" id="PF13354"/>
    </source>
</evidence>
<dbReference type="InterPro" id="IPR045155">
    <property type="entry name" value="Beta-lactam_cat"/>
</dbReference>
<proteinExistence type="inferred from homology"/>
<evidence type="ECO:0000256" key="5">
    <source>
        <dbReference type="RuleBase" id="RU361140"/>
    </source>
</evidence>
<dbReference type="Gene3D" id="3.40.710.10">
    <property type="entry name" value="DD-peptidase/beta-lactamase superfamily"/>
    <property type="match status" value="1"/>
</dbReference>
<dbReference type="EC" id="3.5.2.6" evidence="2 5"/>
<organism evidence="9 10">
    <name type="scientific">Streptomyces showdoensis</name>
    <dbReference type="NCBI Taxonomy" id="68268"/>
    <lineage>
        <taxon>Bacteria</taxon>
        <taxon>Bacillati</taxon>
        <taxon>Actinomycetota</taxon>
        <taxon>Actinomycetes</taxon>
        <taxon>Kitasatosporales</taxon>
        <taxon>Streptomycetaceae</taxon>
        <taxon>Streptomyces</taxon>
    </lineage>
</organism>
<dbReference type="Proteomes" id="UP000265325">
    <property type="component" value="Unassembled WGS sequence"/>
</dbReference>
<accession>A0A2P2GPS3</accession>
<keyword evidence="4 5" id="KW-0046">Antibiotic resistance</keyword>
<feature type="compositionally biased region" description="Low complexity" evidence="6">
    <location>
        <begin position="37"/>
        <end position="53"/>
    </location>
</feature>
<feature type="chain" id="PRO_5038895192" description="Beta-lactamase" evidence="7">
    <location>
        <begin position="31"/>
        <end position="312"/>
    </location>
</feature>
<evidence type="ECO:0000256" key="6">
    <source>
        <dbReference type="SAM" id="MobiDB-lite"/>
    </source>
</evidence>
<dbReference type="InterPro" id="IPR023650">
    <property type="entry name" value="Beta-lactam_class-A_AS"/>
</dbReference>
<evidence type="ECO:0000256" key="2">
    <source>
        <dbReference type="ARBA" id="ARBA00012865"/>
    </source>
</evidence>
<comment type="similarity">
    <text evidence="1 5">Belongs to the class-A beta-lactamase family.</text>
</comment>
<evidence type="ECO:0000313" key="9">
    <source>
        <dbReference type="EMBL" id="KKZ73476.1"/>
    </source>
</evidence>
<keyword evidence="7" id="KW-0732">Signal</keyword>
<reference evidence="9 10" key="1">
    <citation type="submission" date="2015-05" db="EMBL/GenBank/DDBJ databases">
        <title>Draft Genome assembly of Streptomyces showdoensis.</title>
        <authorList>
            <person name="Thapa K.K."/>
            <person name="Metsa-Ketela M."/>
        </authorList>
    </citation>
    <scope>NUCLEOTIDE SEQUENCE [LARGE SCALE GENOMIC DNA]</scope>
    <source>
        <strain evidence="9 10">ATCC 15227</strain>
    </source>
</reference>
<dbReference type="EMBL" id="LAQS01000016">
    <property type="protein sequence ID" value="KKZ73476.1"/>
    <property type="molecule type" value="Genomic_DNA"/>
</dbReference>
<dbReference type="PROSITE" id="PS00146">
    <property type="entry name" value="BETA_LACTAMASE_A"/>
    <property type="match status" value="1"/>
</dbReference>
<comment type="caution">
    <text evidence="9">The sequence shown here is derived from an EMBL/GenBank/DDBJ whole genome shotgun (WGS) entry which is preliminary data.</text>
</comment>
<dbReference type="NCBIfam" id="NF033103">
    <property type="entry name" value="bla_class_A"/>
    <property type="match status" value="1"/>
</dbReference>
<evidence type="ECO:0000256" key="3">
    <source>
        <dbReference type="ARBA" id="ARBA00022801"/>
    </source>
</evidence>
<feature type="signal peptide" evidence="7">
    <location>
        <begin position="1"/>
        <end position="30"/>
    </location>
</feature>
<feature type="region of interest" description="Disordered" evidence="6">
    <location>
        <begin position="31"/>
        <end position="53"/>
    </location>
</feature>
<dbReference type="InterPro" id="IPR012338">
    <property type="entry name" value="Beta-lactam/transpept-like"/>
</dbReference>
<sequence>MRSAYAGARRLVLGGAAVLAVLPLAACGQAGPRTDPRPSLTAPTPTAAVPGASSAGDFQRLERAYGARLGVYAVDTGSGREVLHNHTERFAYASTFKALAAAAVLRSHSPSGMGKVIRYSGEQPVDHSPVTEKHVETGMTLHELCDAAVRHSDNTAANLLFDALGGPKGLAAALREVGDTTTVVERREPELNQWAPGATRDTTTPRAIAGDLRAFVLGDALGPAERAQLTTWLRTNTTGDELIRAGVPAGWVVGDKSGAGGDYGVRNDIAVLWPPDAAPIVMAIMSNRGTEEADDDNGLIARAASVAVAALS</sequence>